<dbReference type="Proteomes" id="UP000609879">
    <property type="component" value="Unassembled WGS sequence"/>
</dbReference>
<comment type="subunit">
    <text evidence="2">Interacts transiently with the RNA polymerase catalytic core formed by RpoA, RpoB, RpoC and RpoZ (2 alpha, 1 beta, 1 beta' and 1 omega subunit) to form the RNA polymerase holoenzyme that can initiate transcription.</text>
</comment>
<feature type="domain" description="RNA polymerase sigma-70 region 2" evidence="6">
    <location>
        <begin position="12"/>
        <end position="79"/>
    </location>
</feature>
<evidence type="ECO:0000256" key="2">
    <source>
        <dbReference type="ARBA" id="ARBA00011344"/>
    </source>
</evidence>
<proteinExistence type="inferred from homology"/>
<dbReference type="NCBIfam" id="NF006089">
    <property type="entry name" value="PRK08241.1"/>
    <property type="match status" value="1"/>
</dbReference>
<dbReference type="NCBIfam" id="TIGR02937">
    <property type="entry name" value="sigma70-ECF"/>
    <property type="match status" value="1"/>
</dbReference>
<feature type="domain" description="SnoaL-like" evidence="8">
    <location>
        <begin position="203"/>
        <end position="262"/>
    </location>
</feature>
<dbReference type="Pfam" id="PF04542">
    <property type="entry name" value="Sigma70_r2"/>
    <property type="match status" value="1"/>
</dbReference>
<dbReference type="InterPro" id="IPR039425">
    <property type="entry name" value="RNA_pol_sigma-70-like"/>
</dbReference>
<evidence type="ECO:0000313" key="9">
    <source>
        <dbReference type="EMBL" id="GID72362.1"/>
    </source>
</evidence>
<dbReference type="RefSeq" id="WP_203760317.1">
    <property type="nucleotide sequence ID" value="NZ_BAAABO010000025.1"/>
</dbReference>
<dbReference type="Gene3D" id="1.10.1740.10">
    <property type="match status" value="1"/>
</dbReference>
<dbReference type="Pfam" id="PF12680">
    <property type="entry name" value="SnoaL_2"/>
    <property type="match status" value="1"/>
</dbReference>
<evidence type="ECO:0000259" key="7">
    <source>
        <dbReference type="Pfam" id="PF08281"/>
    </source>
</evidence>
<reference evidence="9 10" key="1">
    <citation type="submission" date="2021-01" db="EMBL/GenBank/DDBJ databases">
        <title>Whole genome shotgun sequence of Actinoplanes deccanensis NBRC 13994.</title>
        <authorList>
            <person name="Komaki H."/>
            <person name="Tamura T."/>
        </authorList>
    </citation>
    <scope>NUCLEOTIDE SEQUENCE [LARGE SCALE GENOMIC DNA]</scope>
    <source>
        <strain evidence="9 10">NBRC 13994</strain>
    </source>
</reference>
<dbReference type="NCBIfam" id="TIGR02960">
    <property type="entry name" value="SigX5"/>
    <property type="match status" value="1"/>
</dbReference>
<evidence type="ECO:0000259" key="6">
    <source>
        <dbReference type="Pfam" id="PF04542"/>
    </source>
</evidence>
<gene>
    <name evidence="9" type="ORF">Ade02nite_10030</name>
</gene>
<dbReference type="InterPro" id="IPR014305">
    <property type="entry name" value="RNA_pol_sigma-G_actinobac"/>
</dbReference>
<evidence type="ECO:0000256" key="5">
    <source>
        <dbReference type="ARBA" id="ARBA00023163"/>
    </source>
</evidence>
<protein>
    <submittedName>
        <fullName evidence="9">DNA-directed RNA polymerase sigma-70 factor</fullName>
    </submittedName>
</protein>
<dbReference type="CDD" id="cd06171">
    <property type="entry name" value="Sigma70_r4"/>
    <property type="match status" value="1"/>
</dbReference>
<dbReference type="PANTHER" id="PTHR43133:SF65">
    <property type="entry name" value="ECF RNA POLYMERASE SIGMA FACTOR SIGG"/>
    <property type="match status" value="1"/>
</dbReference>
<dbReference type="Gene3D" id="3.10.450.50">
    <property type="match status" value="1"/>
</dbReference>
<comment type="caution">
    <text evidence="9">The sequence shown here is derived from an EMBL/GenBank/DDBJ whole genome shotgun (WGS) entry which is preliminary data.</text>
</comment>
<dbReference type="EMBL" id="BOMI01000014">
    <property type="protein sequence ID" value="GID72362.1"/>
    <property type="molecule type" value="Genomic_DNA"/>
</dbReference>
<dbReference type="InterPro" id="IPR014284">
    <property type="entry name" value="RNA_pol_sigma-70_dom"/>
</dbReference>
<dbReference type="SUPFAM" id="SSF88659">
    <property type="entry name" value="Sigma3 and sigma4 domains of RNA polymerase sigma factors"/>
    <property type="match status" value="1"/>
</dbReference>
<dbReference type="InterPro" id="IPR037401">
    <property type="entry name" value="SnoaL-like"/>
</dbReference>
<keyword evidence="4" id="KW-0731">Sigma factor</keyword>
<name>A0ABQ3XX94_9ACTN</name>
<dbReference type="SUPFAM" id="SSF88946">
    <property type="entry name" value="Sigma2 domain of RNA polymerase sigma factors"/>
    <property type="match status" value="1"/>
</dbReference>
<keyword evidence="9" id="KW-0240">DNA-directed RNA polymerase</keyword>
<dbReference type="InterPro" id="IPR007627">
    <property type="entry name" value="RNA_pol_sigma70_r2"/>
</dbReference>
<evidence type="ECO:0000256" key="3">
    <source>
        <dbReference type="ARBA" id="ARBA00023015"/>
    </source>
</evidence>
<keyword evidence="10" id="KW-1185">Reference proteome</keyword>
<dbReference type="InterPro" id="IPR013325">
    <property type="entry name" value="RNA_pol_sigma_r2"/>
</dbReference>
<dbReference type="Pfam" id="PF08281">
    <property type="entry name" value="Sigma70_r4_2"/>
    <property type="match status" value="1"/>
</dbReference>
<dbReference type="GO" id="GO:0000428">
    <property type="term" value="C:DNA-directed RNA polymerase complex"/>
    <property type="evidence" value="ECO:0007669"/>
    <property type="project" value="UniProtKB-KW"/>
</dbReference>
<accession>A0ABQ3XX94</accession>
<organism evidence="9 10">
    <name type="scientific">Paractinoplanes deccanensis</name>
    <dbReference type="NCBI Taxonomy" id="113561"/>
    <lineage>
        <taxon>Bacteria</taxon>
        <taxon>Bacillati</taxon>
        <taxon>Actinomycetota</taxon>
        <taxon>Actinomycetes</taxon>
        <taxon>Micromonosporales</taxon>
        <taxon>Micromonosporaceae</taxon>
        <taxon>Paractinoplanes</taxon>
    </lineage>
</organism>
<feature type="domain" description="RNA polymerase sigma factor 70 region 4 type 2" evidence="7">
    <location>
        <begin position="128"/>
        <end position="180"/>
    </location>
</feature>
<dbReference type="InterPro" id="IPR013249">
    <property type="entry name" value="RNA_pol_sigma70_r4_t2"/>
</dbReference>
<dbReference type="SUPFAM" id="SSF54427">
    <property type="entry name" value="NTF2-like"/>
    <property type="match status" value="1"/>
</dbReference>
<dbReference type="InterPro" id="IPR036388">
    <property type="entry name" value="WH-like_DNA-bd_sf"/>
</dbReference>
<keyword evidence="5" id="KW-0804">Transcription</keyword>
<sequence length="313" mass="34375">MLDSPASGADLERFRTELTGYCYRMLGSGFEAEDAVQETLVRAWRSLDRYDAGRGSVRTWLYRIATNVCLDLLRSARRRALAMDLGPAAHAGADLGAPLDERRWVLPVADSRVLPAEDVVVRRETVRLAFVAALQRLPPRQRAALILRDVLCWTAEEVARLLETTAASANSALQRARATLRANPPAPGDPWRPDDPAQRDLLERYCAAFESHDIATLVSLVHEDATMSMPPFAWWLHGRAEIHRALLDPEASCAGARLTPVRANGSPAFWQTRPGPDGVHVPFGLVVLDVCGGSITGICTFLDADRLIPIVGR</sequence>
<evidence type="ECO:0000256" key="4">
    <source>
        <dbReference type="ARBA" id="ARBA00023082"/>
    </source>
</evidence>
<evidence type="ECO:0000256" key="1">
    <source>
        <dbReference type="ARBA" id="ARBA00010641"/>
    </source>
</evidence>
<comment type="similarity">
    <text evidence="1">Belongs to the sigma-70 factor family. ECF subfamily.</text>
</comment>
<evidence type="ECO:0000259" key="8">
    <source>
        <dbReference type="Pfam" id="PF12680"/>
    </source>
</evidence>
<dbReference type="InterPro" id="IPR032710">
    <property type="entry name" value="NTF2-like_dom_sf"/>
</dbReference>
<dbReference type="InterPro" id="IPR013324">
    <property type="entry name" value="RNA_pol_sigma_r3/r4-like"/>
</dbReference>
<keyword evidence="3" id="KW-0805">Transcription regulation</keyword>
<dbReference type="Gene3D" id="1.10.10.10">
    <property type="entry name" value="Winged helix-like DNA-binding domain superfamily/Winged helix DNA-binding domain"/>
    <property type="match status" value="1"/>
</dbReference>
<evidence type="ECO:0000313" key="10">
    <source>
        <dbReference type="Proteomes" id="UP000609879"/>
    </source>
</evidence>
<dbReference type="PANTHER" id="PTHR43133">
    <property type="entry name" value="RNA POLYMERASE ECF-TYPE SIGMA FACTO"/>
    <property type="match status" value="1"/>
</dbReference>